<dbReference type="EMBL" id="JAFHKJ010000042">
    <property type="protein sequence ID" value="MBN2976387.1"/>
    <property type="molecule type" value="Genomic_DNA"/>
</dbReference>
<evidence type="ECO:0000313" key="2">
    <source>
        <dbReference type="Proteomes" id="UP001154860"/>
    </source>
</evidence>
<dbReference type="Proteomes" id="UP001154860">
    <property type="component" value="Unassembled WGS sequence"/>
</dbReference>
<dbReference type="AlphaFoldDB" id="A0A9X1C630"/>
<keyword evidence="2" id="KW-1185">Reference proteome</keyword>
<name>A0A9X1C630_9PSED</name>
<organism evidence="1 2">
    <name type="scientific">Pseudomonas lactucae</name>
    <dbReference type="NCBI Taxonomy" id="2813360"/>
    <lineage>
        <taxon>Bacteria</taxon>
        <taxon>Pseudomonadati</taxon>
        <taxon>Pseudomonadota</taxon>
        <taxon>Gammaproteobacteria</taxon>
        <taxon>Pseudomonadales</taxon>
        <taxon>Pseudomonadaceae</taxon>
        <taxon>Pseudomonas</taxon>
    </lineage>
</organism>
<sequence length="137" mass="15677">MSQQLLLVEYPCDEMGRMYEPETNLIQMASIDTDMVSFFDHDELFEESVLFEDQSFEDFTRIKRLKEDRIGLALERIAAKLMQVLDSERVENLKTLQTEAEVSTLMGELQAITGAYHLIKLKRDSFAASSSTVVMLG</sequence>
<proteinExistence type="predicted"/>
<accession>A0A9X1C630</accession>
<reference evidence="1 2" key="1">
    <citation type="journal article" date="2021" name="Int. J. Syst. Evol. Microbiol.">
        <title>Pseudomonas lactucae sp. nov., a pathogen causing bacterial rot of lettuce in Japan.</title>
        <authorList>
            <person name="Sawada H."/>
            <person name="Fujikawa T."/>
            <person name="Satou M."/>
        </authorList>
    </citation>
    <scope>NUCLEOTIDE SEQUENCE [LARGE SCALE GENOMIC DNA]</scope>
    <source>
        <strain evidence="1 2">MAFF 301381</strain>
    </source>
</reference>
<comment type="caution">
    <text evidence="1">The sequence shown here is derived from an EMBL/GenBank/DDBJ whole genome shotgun (WGS) entry which is preliminary data.</text>
</comment>
<reference evidence="1 2" key="2">
    <citation type="journal article" date="2023" name="Plant Pathol.">
        <title>Dismantling and reorganizing Pseudomonas marginalis sensu#lato.</title>
        <authorList>
            <person name="Sawada H."/>
            <person name="Fujikawa T."/>
            <person name="Satou M."/>
        </authorList>
    </citation>
    <scope>NUCLEOTIDE SEQUENCE [LARGE SCALE GENOMIC DNA]</scope>
    <source>
        <strain evidence="1 2">MAFF 301381</strain>
    </source>
</reference>
<evidence type="ECO:0000313" key="1">
    <source>
        <dbReference type="EMBL" id="MBN2976387.1"/>
    </source>
</evidence>
<dbReference type="RefSeq" id="WP_205490346.1">
    <property type="nucleotide sequence ID" value="NZ_JAFHKI010000067.1"/>
</dbReference>
<gene>
    <name evidence="1" type="ORF">JWR99_10590</name>
</gene>
<protein>
    <submittedName>
        <fullName evidence="1">Uncharacterized protein</fullName>
    </submittedName>
</protein>